<organism evidence="4 5">
    <name type="scientific">Carnegiea gigantea</name>
    <dbReference type="NCBI Taxonomy" id="171969"/>
    <lineage>
        <taxon>Eukaryota</taxon>
        <taxon>Viridiplantae</taxon>
        <taxon>Streptophyta</taxon>
        <taxon>Embryophyta</taxon>
        <taxon>Tracheophyta</taxon>
        <taxon>Spermatophyta</taxon>
        <taxon>Magnoliopsida</taxon>
        <taxon>eudicotyledons</taxon>
        <taxon>Gunneridae</taxon>
        <taxon>Pentapetalae</taxon>
        <taxon>Caryophyllales</taxon>
        <taxon>Cactineae</taxon>
        <taxon>Cactaceae</taxon>
        <taxon>Cactoideae</taxon>
        <taxon>Echinocereeae</taxon>
        <taxon>Carnegiea</taxon>
    </lineage>
</organism>
<feature type="signal peptide" evidence="1">
    <location>
        <begin position="1"/>
        <end position="24"/>
    </location>
</feature>
<evidence type="ECO:0000259" key="2">
    <source>
        <dbReference type="Pfam" id="PF14694"/>
    </source>
</evidence>
<dbReference type="PANTHER" id="PTHR16057:SF1">
    <property type="entry name" value="PROTEIN LINES HOMOLOG 1"/>
    <property type="match status" value="1"/>
</dbReference>
<evidence type="ECO:0008006" key="6">
    <source>
        <dbReference type="Google" id="ProtNLM"/>
    </source>
</evidence>
<protein>
    <recommendedName>
        <fullName evidence="6">Protein Lines C-terminal domain-containing protein</fullName>
    </recommendedName>
</protein>
<dbReference type="InterPro" id="IPR024875">
    <property type="entry name" value="Protein_Lines"/>
</dbReference>
<dbReference type="PANTHER" id="PTHR16057">
    <property type="entry name" value="WINS1, 2 PROTEIN"/>
    <property type="match status" value="1"/>
</dbReference>
<evidence type="ECO:0000259" key="3">
    <source>
        <dbReference type="Pfam" id="PF14695"/>
    </source>
</evidence>
<dbReference type="AlphaFoldDB" id="A0A9Q1QLF4"/>
<dbReference type="OrthoDB" id="8251209at2759"/>
<accession>A0A9Q1QLF4</accession>
<evidence type="ECO:0000313" key="5">
    <source>
        <dbReference type="Proteomes" id="UP001153076"/>
    </source>
</evidence>
<dbReference type="Pfam" id="PF14695">
    <property type="entry name" value="LINES_C"/>
    <property type="match status" value="1"/>
</dbReference>
<name>A0A9Q1QLF4_9CARY</name>
<keyword evidence="1" id="KW-0732">Signal</keyword>
<dbReference type="EMBL" id="JAKOGI010000051">
    <property type="protein sequence ID" value="KAJ8446637.1"/>
    <property type="molecule type" value="Genomic_DNA"/>
</dbReference>
<sequence length="623" mass="71157">MILQGNNWDNFICLLCNCFELALCNAFAHSIQPSMSGADHSRSILWDFGFLKSRLHNSSWNCMAGILGILRGITKSLKGEYHEELVGVLLNSLSNFLLKVPWDLLRGAYKSGSEGCRTCPGEHALLVTNAQEPEMKILFLGHLIQLLCSLVGLTGSLEAGSTQSKFTILDNVCDLLPRLLHWCLGEEWGQHKHIGPYFQHKTLMLMIRLSFQMQLDCLTLVHWLQLIREYYQDLLSRPVSELECNQDDTLEDSPFLLSLSVQDVHHLSLCHLQRQAVFLLIRCSLTLSDLWLRKSTADLNCDCMRPNSSFACELNAIEDCCAEKKGLLEFYGWLRGQVSNIFAEDEMYQEKCIKFASSFIRLYKNEDDVLFEVLLQLFAIPLCGERMSLKERMACEDAEDLFHLSSLFNPVLLFHVFLAELQYDHQLLLDYLISRDTGSKCAEYLLRCLRAVCDSWKLFVEFPVTGRQESCLTSCKRRKVFHRDFCKSCSANPLEGQLALSSEQLQEEQELTGNFFASRGPQFEDAKACLLSLKSSLRKLHERKLFPYNPEVLIRREMGHPKSVACDVLEKAHGQWFKVQRRNVSNGLLGRMSHQPIEVYPITQALSWNSLLVGAWEGRGGNK</sequence>
<keyword evidence="5" id="KW-1185">Reference proteome</keyword>
<dbReference type="InterPro" id="IPR029415">
    <property type="entry name" value="Lines_C"/>
</dbReference>
<reference evidence="4" key="1">
    <citation type="submission" date="2022-04" db="EMBL/GenBank/DDBJ databases">
        <title>Carnegiea gigantea Genome sequencing and assembly v2.</title>
        <authorList>
            <person name="Copetti D."/>
            <person name="Sanderson M.J."/>
            <person name="Burquez A."/>
            <person name="Wojciechowski M.F."/>
        </authorList>
    </citation>
    <scope>NUCLEOTIDE SEQUENCE</scope>
    <source>
        <strain evidence="4">SGP5-SGP5p</strain>
        <tissue evidence="4">Aerial part</tissue>
    </source>
</reference>
<comment type="caution">
    <text evidence="4">The sequence shown here is derived from an EMBL/GenBank/DDBJ whole genome shotgun (WGS) entry which is preliminary data.</text>
</comment>
<dbReference type="Pfam" id="PF14694">
    <property type="entry name" value="LINES_N"/>
    <property type="match status" value="1"/>
</dbReference>
<gene>
    <name evidence="4" type="ORF">Cgig2_002799</name>
</gene>
<proteinExistence type="predicted"/>
<evidence type="ECO:0000256" key="1">
    <source>
        <dbReference type="SAM" id="SignalP"/>
    </source>
</evidence>
<evidence type="ECO:0000313" key="4">
    <source>
        <dbReference type="EMBL" id="KAJ8446637.1"/>
    </source>
</evidence>
<feature type="chain" id="PRO_5040409641" description="Protein Lines C-terminal domain-containing protein" evidence="1">
    <location>
        <begin position="25"/>
        <end position="623"/>
    </location>
</feature>
<dbReference type="InterPro" id="IPR032794">
    <property type="entry name" value="LINES_N"/>
</dbReference>
<feature type="domain" description="Protein Lines N-terminal" evidence="2">
    <location>
        <begin position="351"/>
        <end position="461"/>
    </location>
</feature>
<feature type="domain" description="Protein Lines C-terminal" evidence="3">
    <location>
        <begin position="526"/>
        <end position="556"/>
    </location>
</feature>
<dbReference type="Proteomes" id="UP001153076">
    <property type="component" value="Unassembled WGS sequence"/>
</dbReference>